<evidence type="ECO:0000259" key="3">
    <source>
        <dbReference type="PROSITE" id="PS50043"/>
    </source>
</evidence>
<evidence type="ECO:0000256" key="2">
    <source>
        <dbReference type="PROSITE-ProRule" id="PRU00169"/>
    </source>
</evidence>
<evidence type="ECO:0000313" key="5">
    <source>
        <dbReference type="EMBL" id="TCO42314.1"/>
    </source>
</evidence>
<proteinExistence type="predicted"/>
<dbReference type="PRINTS" id="PR00038">
    <property type="entry name" value="HTHLUXR"/>
</dbReference>
<dbReference type="GO" id="GO:0003677">
    <property type="term" value="F:DNA binding"/>
    <property type="evidence" value="ECO:0007669"/>
    <property type="project" value="UniProtKB-KW"/>
</dbReference>
<dbReference type="PANTHER" id="PTHR45566">
    <property type="entry name" value="HTH-TYPE TRANSCRIPTIONAL REGULATOR YHJB-RELATED"/>
    <property type="match status" value="1"/>
</dbReference>
<feature type="domain" description="Response regulatory" evidence="4">
    <location>
        <begin position="2"/>
        <end position="117"/>
    </location>
</feature>
<dbReference type="CDD" id="cd06170">
    <property type="entry name" value="LuxR_C_like"/>
    <property type="match status" value="1"/>
</dbReference>
<evidence type="ECO:0000256" key="1">
    <source>
        <dbReference type="ARBA" id="ARBA00023125"/>
    </source>
</evidence>
<dbReference type="InterPro" id="IPR001789">
    <property type="entry name" value="Sig_transdc_resp-reg_receiver"/>
</dbReference>
<reference evidence="5 6" key="1">
    <citation type="journal article" date="2015" name="Stand. Genomic Sci.">
        <title>Genomic Encyclopedia of Bacterial and Archaeal Type Strains, Phase III: the genomes of soil and plant-associated and newly described type strains.</title>
        <authorList>
            <person name="Whitman W.B."/>
            <person name="Woyke T."/>
            <person name="Klenk H.P."/>
            <person name="Zhou Y."/>
            <person name="Lilburn T.G."/>
            <person name="Beck B.J."/>
            <person name="De Vos P."/>
            <person name="Vandamme P."/>
            <person name="Eisen J.A."/>
            <person name="Garrity G."/>
            <person name="Hugenholtz P."/>
            <person name="Kyrpides N.C."/>
        </authorList>
    </citation>
    <scope>NUCLEOTIDE SEQUENCE [LARGE SCALE GENOMIC DNA]</scope>
    <source>
        <strain evidence="5 6">VKM Ac-2541</strain>
    </source>
</reference>
<protein>
    <submittedName>
        <fullName evidence="5">Two-component system nitrate/nitrite response regulator NarL</fullName>
    </submittedName>
</protein>
<name>A0A4R2ICM9_9ACTN</name>
<dbReference type="InterPro" id="IPR016032">
    <property type="entry name" value="Sig_transdc_resp-reg_C-effctor"/>
</dbReference>
<gene>
    <name evidence="5" type="ORF">EV646_114138</name>
</gene>
<dbReference type="GO" id="GO:0006355">
    <property type="term" value="P:regulation of DNA-templated transcription"/>
    <property type="evidence" value="ECO:0007669"/>
    <property type="project" value="InterPro"/>
</dbReference>
<dbReference type="GO" id="GO:0000160">
    <property type="term" value="P:phosphorelay signal transduction system"/>
    <property type="evidence" value="ECO:0007669"/>
    <property type="project" value="InterPro"/>
</dbReference>
<dbReference type="EMBL" id="SLWR01000014">
    <property type="protein sequence ID" value="TCO42314.1"/>
    <property type="molecule type" value="Genomic_DNA"/>
</dbReference>
<evidence type="ECO:0000259" key="4">
    <source>
        <dbReference type="PROSITE" id="PS50110"/>
    </source>
</evidence>
<dbReference type="SMART" id="SM00448">
    <property type="entry name" value="REC"/>
    <property type="match status" value="1"/>
</dbReference>
<dbReference type="PROSITE" id="PS50110">
    <property type="entry name" value="RESPONSE_REGULATORY"/>
    <property type="match status" value="1"/>
</dbReference>
<comment type="caution">
    <text evidence="2">Lacks conserved residue(s) required for the propagation of feature annotation.</text>
</comment>
<dbReference type="PANTHER" id="PTHR45566:SF2">
    <property type="entry name" value="NARL SUBFAMILY"/>
    <property type="match status" value="1"/>
</dbReference>
<keyword evidence="1" id="KW-0238">DNA-binding</keyword>
<dbReference type="OrthoDB" id="3777240at2"/>
<dbReference type="SUPFAM" id="SSF52172">
    <property type="entry name" value="CheY-like"/>
    <property type="match status" value="1"/>
</dbReference>
<evidence type="ECO:0000313" key="6">
    <source>
        <dbReference type="Proteomes" id="UP000295573"/>
    </source>
</evidence>
<dbReference type="SUPFAM" id="SSF46894">
    <property type="entry name" value="C-terminal effector domain of the bipartite response regulators"/>
    <property type="match status" value="1"/>
</dbReference>
<dbReference type="InterPro" id="IPR051015">
    <property type="entry name" value="EvgA-like"/>
</dbReference>
<dbReference type="Pfam" id="PF00072">
    <property type="entry name" value="Response_reg"/>
    <property type="match status" value="1"/>
</dbReference>
<accession>A0A4R2ICM9</accession>
<dbReference type="SMART" id="SM00421">
    <property type="entry name" value="HTH_LUXR"/>
    <property type="match status" value="1"/>
</dbReference>
<organism evidence="5 6">
    <name type="scientific">Kribbella antiqua</name>
    <dbReference type="NCBI Taxonomy" id="2512217"/>
    <lineage>
        <taxon>Bacteria</taxon>
        <taxon>Bacillati</taxon>
        <taxon>Actinomycetota</taxon>
        <taxon>Actinomycetes</taxon>
        <taxon>Propionibacteriales</taxon>
        <taxon>Kribbellaceae</taxon>
        <taxon>Kribbella</taxon>
    </lineage>
</organism>
<feature type="domain" description="HTH luxR-type" evidence="3">
    <location>
        <begin position="141"/>
        <end position="206"/>
    </location>
</feature>
<dbReference type="InterPro" id="IPR011006">
    <property type="entry name" value="CheY-like_superfamily"/>
</dbReference>
<dbReference type="Gene3D" id="3.40.50.2300">
    <property type="match status" value="1"/>
</dbReference>
<keyword evidence="6" id="KW-1185">Reference proteome</keyword>
<dbReference type="PROSITE" id="PS50043">
    <property type="entry name" value="HTH_LUXR_2"/>
    <property type="match status" value="1"/>
</dbReference>
<dbReference type="RefSeq" id="WP_158291087.1">
    <property type="nucleotide sequence ID" value="NZ_SLWR01000014.1"/>
</dbReference>
<dbReference type="Proteomes" id="UP000295573">
    <property type="component" value="Unassembled WGS sequence"/>
</dbReference>
<comment type="caution">
    <text evidence="5">The sequence shown here is derived from an EMBL/GenBank/DDBJ whole genome shotgun (WGS) entry which is preliminary data.</text>
</comment>
<dbReference type="AlphaFoldDB" id="A0A4R2ICM9"/>
<sequence length="218" mass="23437">MRLLICDDHAVLAEALALLLEEAGNTVVAVTDSPDRALAVLRTEPVDMCLLHIDHPSGSFLDVLLNVRAAAPDAKLVLLTAVIQPGVVAAGTAAGVDGFVDKRQRIEDLVTLIARVHAGEVIYQPSGDGHASRRHIERSDVQRLARYLTPREREVLSHLVRGESAIVCARSMGVSATTTRTHIQSVLTKLGVHSQLEAVTAAVRNDLVSVETGEWLAR</sequence>
<dbReference type="InterPro" id="IPR000792">
    <property type="entry name" value="Tscrpt_reg_LuxR_C"/>
</dbReference>
<dbReference type="Pfam" id="PF00196">
    <property type="entry name" value="GerE"/>
    <property type="match status" value="1"/>
</dbReference>